<dbReference type="InterPro" id="IPR011006">
    <property type="entry name" value="CheY-like_superfamily"/>
</dbReference>
<reference evidence="2" key="1">
    <citation type="journal article" date="2014" name="Front. Microbiol.">
        <title>High frequency of phylogenetically diverse reductive dehalogenase-homologous genes in deep subseafloor sedimentary metagenomes.</title>
        <authorList>
            <person name="Kawai M."/>
            <person name="Futagami T."/>
            <person name="Toyoda A."/>
            <person name="Takaki Y."/>
            <person name="Nishi S."/>
            <person name="Hori S."/>
            <person name="Arai W."/>
            <person name="Tsubouchi T."/>
            <person name="Morono Y."/>
            <person name="Uchiyama I."/>
            <person name="Ito T."/>
            <person name="Fujiyama A."/>
            <person name="Inagaki F."/>
            <person name="Takami H."/>
        </authorList>
    </citation>
    <scope>NUCLEOTIDE SEQUENCE</scope>
    <source>
        <strain evidence="2">Expedition CK06-06</strain>
    </source>
</reference>
<dbReference type="GO" id="GO:0000160">
    <property type="term" value="P:phosphorelay signal transduction system"/>
    <property type="evidence" value="ECO:0007669"/>
    <property type="project" value="InterPro"/>
</dbReference>
<evidence type="ECO:0000313" key="2">
    <source>
        <dbReference type="EMBL" id="GAH27007.1"/>
    </source>
</evidence>
<feature type="domain" description="Response regulatory" evidence="1">
    <location>
        <begin position="3"/>
        <end position="57"/>
    </location>
</feature>
<dbReference type="InterPro" id="IPR001789">
    <property type="entry name" value="Sig_transdc_resp-reg_receiver"/>
</dbReference>
<organism evidence="2">
    <name type="scientific">marine sediment metagenome</name>
    <dbReference type="NCBI Taxonomy" id="412755"/>
    <lineage>
        <taxon>unclassified sequences</taxon>
        <taxon>metagenomes</taxon>
        <taxon>ecological metagenomes</taxon>
    </lineage>
</organism>
<sequence length="57" mass="6616">MPKVMVIEDDANMFSLLHMLLEFEGYEVVLWEGGEQVQDIINSICHEKPDLILMDVH</sequence>
<feature type="non-terminal residue" evidence="2">
    <location>
        <position position="57"/>
    </location>
</feature>
<dbReference type="Gene3D" id="3.40.50.2300">
    <property type="match status" value="1"/>
</dbReference>
<dbReference type="EMBL" id="BART01040198">
    <property type="protein sequence ID" value="GAH27007.1"/>
    <property type="molecule type" value="Genomic_DNA"/>
</dbReference>
<comment type="caution">
    <text evidence="2">The sequence shown here is derived from an EMBL/GenBank/DDBJ whole genome shotgun (WGS) entry which is preliminary data.</text>
</comment>
<dbReference type="AlphaFoldDB" id="X1E3A6"/>
<proteinExistence type="predicted"/>
<evidence type="ECO:0000259" key="1">
    <source>
        <dbReference type="PROSITE" id="PS50110"/>
    </source>
</evidence>
<name>X1E3A6_9ZZZZ</name>
<protein>
    <recommendedName>
        <fullName evidence="1">Response regulatory domain-containing protein</fullName>
    </recommendedName>
</protein>
<dbReference type="Pfam" id="PF00072">
    <property type="entry name" value="Response_reg"/>
    <property type="match status" value="1"/>
</dbReference>
<dbReference type="PROSITE" id="PS50110">
    <property type="entry name" value="RESPONSE_REGULATORY"/>
    <property type="match status" value="1"/>
</dbReference>
<gene>
    <name evidence="2" type="ORF">S01H4_65588</name>
</gene>
<dbReference type="SUPFAM" id="SSF52172">
    <property type="entry name" value="CheY-like"/>
    <property type="match status" value="1"/>
</dbReference>
<accession>X1E3A6</accession>